<gene>
    <name evidence="2" type="ORF">C1I63_19090</name>
</gene>
<dbReference type="GeneID" id="55634200"/>
<name>A0A2T4UP87_9MICO</name>
<evidence type="ECO:0000313" key="2">
    <source>
        <dbReference type="EMBL" id="PTL71329.1"/>
    </source>
</evidence>
<dbReference type="RefSeq" id="WP_107576138.1">
    <property type="nucleotide sequence ID" value="NZ_PZPL01000002.1"/>
</dbReference>
<feature type="signal peptide" evidence="1">
    <location>
        <begin position="1"/>
        <end position="31"/>
    </location>
</feature>
<feature type="chain" id="PRO_5039465815" description="Secreted protein" evidence="1">
    <location>
        <begin position="32"/>
        <end position="102"/>
    </location>
</feature>
<dbReference type="AlphaFoldDB" id="A0A2T4UP87"/>
<dbReference type="EMBL" id="PZPL01000002">
    <property type="protein sequence ID" value="PTL71329.1"/>
    <property type="molecule type" value="Genomic_DNA"/>
</dbReference>
<comment type="caution">
    <text evidence="2">The sequence shown here is derived from an EMBL/GenBank/DDBJ whole genome shotgun (WGS) entry which is preliminary data.</text>
</comment>
<evidence type="ECO:0008006" key="4">
    <source>
        <dbReference type="Google" id="ProtNLM"/>
    </source>
</evidence>
<dbReference type="Proteomes" id="UP000241085">
    <property type="component" value="Unassembled WGS sequence"/>
</dbReference>
<reference evidence="2 3" key="1">
    <citation type="submission" date="2018-03" db="EMBL/GenBank/DDBJ databases">
        <title>Bacteriophage NCPPB3778 and a type I-E CRISPR drive the evolution of the US Biological Select Agent, Rathayibacter toxicus.</title>
        <authorList>
            <person name="Davis E.W.II."/>
            <person name="Tabima J.F."/>
            <person name="Weisberg A.J."/>
            <person name="Dantas Lopes L."/>
            <person name="Wiseman M.S."/>
            <person name="Wiseman M.S."/>
            <person name="Pupko T."/>
            <person name="Belcher M.S."/>
            <person name="Sechler A.J."/>
            <person name="Tancos M.A."/>
            <person name="Schroeder B.K."/>
            <person name="Murray T.D."/>
            <person name="Luster D.G."/>
            <person name="Schneider W.L."/>
            <person name="Rogers E."/>
            <person name="Andreote F.D."/>
            <person name="Grunwald N.J."/>
            <person name="Putnam M.L."/>
            <person name="Chang J.H."/>
        </authorList>
    </citation>
    <scope>NUCLEOTIDE SEQUENCE [LARGE SCALE GENOMIC DNA]</scope>
    <source>
        <strain evidence="2 3">DSM 15933</strain>
    </source>
</reference>
<organism evidence="2 3">
    <name type="scientific">Rathayibacter caricis DSM 15933</name>
    <dbReference type="NCBI Taxonomy" id="1328867"/>
    <lineage>
        <taxon>Bacteria</taxon>
        <taxon>Bacillati</taxon>
        <taxon>Actinomycetota</taxon>
        <taxon>Actinomycetes</taxon>
        <taxon>Micrococcales</taxon>
        <taxon>Microbacteriaceae</taxon>
        <taxon>Rathayibacter</taxon>
    </lineage>
</organism>
<dbReference type="PROSITE" id="PS51257">
    <property type="entry name" value="PROKAR_LIPOPROTEIN"/>
    <property type="match status" value="1"/>
</dbReference>
<evidence type="ECO:0000256" key="1">
    <source>
        <dbReference type="SAM" id="SignalP"/>
    </source>
</evidence>
<keyword evidence="3" id="KW-1185">Reference proteome</keyword>
<keyword evidence="1" id="KW-0732">Signal</keyword>
<protein>
    <recommendedName>
        <fullName evidence="4">Secreted protein</fullName>
    </recommendedName>
</protein>
<accession>A0A2T4UP87</accession>
<proteinExistence type="predicted"/>
<sequence length="102" mass="11100">MRAETLCRLDVFAAVVASGAASLMLSSCAMGCDEVGYRNELRVTVTGENRDNVTDVRLCADGICAYHSQEAAPSTGRSYWVTHAVSDLWTYDFGDHHPIPCN</sequence>
<evidence type="ECO:0000313" key="3">
    <source>
        <dbReference type="Proteomes" id="UP000241085"/>
    </source>
</evidence>